<dbReference type="GO" id="GO:0005576">
    <property type="term" value="C:extracellular region"/>
    <property type="evidence" value="ECO:0007669"/>
    <property type="project" value="UniProtKB-ARBA"/>
</dbReference>
<proteinExistence type="predicted"/>
<dbReference type="Gene3D" id="2.60.40.10">
    <property type="entry name" value="Immunoglobulins"/>
    <property type="match status" value="1"/>
</dbReference>
<dbReference type="InterPro" id="IPR007110">
    <property type="entry name" value="Ig-like_dom"/>
</dbReference>
<reference evidence="5" key="3">
    <citation type="submission" date="2025-09" db="UniProtKB">
        <authorList>
            <consortium name="Ensembl"/>
        </authorList>
    </citation>
    <scope>IDENTIFICATION</scope>
</reference>
<dbReference type="GeneTree" id="ENSGT01020000230358"/>
<dbReference type="InterPro" id="IPR036179">
    <property type="entry name" value="Ig-like_dom_sf"/>
</dbReference>
<dbReference type="GO" id="GO:0002250">
    <property type="term" value="P:adaptive immune response"/>
    <property type="evidence" value="ECO:0007669"/>
    <property type="project" value="UniProtKB-KW"/>
</dbReference>
<organism evidence="5 6">
    <name type="scientific">Myripristis murdjan</name>
    <name type="common">pinecone soldierfish</name>
    <dbReference type="NCBI Taxonomy" id="586833"/>
    <lineage>
        <taxon>Eukaryota</taxon>
        <taxon>Metazoa</taxon>
        <taxon>Chordata</taxon>
        <taxon>Craniata</taxon>
        <taxon>Vertebrata</taxon>
        <taxon>Euteleostomi</taxon>
        <taxon>Actinopterygii</taxon>
        <taxon>Neopterygii</taxon>
        <taxon>Teleostei</taxon>
        <taxon>Neoteleostei</taxon>
        <taxon>Acanthomorphata</taxon>
        <taxon>Holocentriformes</taxon>
        <taxon>Holocentridae</taxon>
        <taxon>Myripristis</taxon>
    </lineage>
</organism>
<dbReference type="InterPro" id="IPR013783">
    <property type="entry name" value="Ig-like_fold"/>
</dbReference>
<dbReference type="InterPro" id="IPR003599">
    <property type="entry name" value="Ig_sub"/>
</dbReference>
<name>A0A667WQ11_9TELE</name>
<dbReference type="InParanoid" id="A0A667WQ11"/>
<dbReference type="SMART" id="SM00409">
    <property type="entry name" value="IG"/>
    <property type="match status" value="1"/>
</dbReference>
<protein>
    <recommendedName>
        <fullName evidence="4">Ig-like domain-containing protein</fullName>
    </recommendedName>
</protein>
<dbReference type="AlphaFoldDB" id="A0A667WQ11"/>
<evidence type="ECO:0000259" key="4">
    <source>
        <dbReference type="PROSITE" id="PS50835"/>
    </source>
</evidence>
<dbReference type="Proteomes" id="UP000472263">
    <property type="component" value="Chromosome 8"/>
</dbReference>
<keyword evidence="1" id="KW-0391">Immunity</keyword>
<dbReference type="FunFam" id="2.60.40.10:FF:001648">
    <property type="entry name" value="Immunoglobulin heavy variable 4-3"/>
    <property type="match status" value="1"/>
</dbReference>
<dbReference type="Ensembl" id="ENSMMDT00005007875.1">
    <property type="protein sequence ID" value="ENSMMDP00005007655.1"/>
    <property type="gene ID" value="ENSMMDG00005004194.1"/>
</dbReference>
<evidence type="ECO:0000313" key="6">
    <source>
        <dbReference type="Proteomes" id="UP000472263"/>
    </source>
</evidence>
<dbReference type="SUPFAM" id="SSF48726">
    <property type="entry name" value="Immunoglobulin"/>
    <property type="match status" value="1"/>
</dbReference>
<dbReference type="SMART" id="SM00406">
    <property type="entry name" value="IGv"/>
    <property type="match status" value="1"/>
</dbReference>
<dbReference type="GO" id="GO:0019814">
    <property type="term" value="C:immunoglobulin complex"/>
    <property type="evidence" value="ECO:0007669"/>
    <property type="project" value="UniProtKB-KW"/>
</dbReference>
<dbReference type="PANTHER" id="PTHR23266">
    <property type="entry name" value="IMMUNOGLOBULIN HEAVY CHAIN"/>
    <property type="match status" value="1"/>
</dbReference>
<keyword evidence="3" id="KW-1280">Immunoglobulin</keyword>
<reference evidence="5" key="2">
    <citation type="submission" date="2025-08" db="UniProtKB">
        <authorList>
            <consortium name="Ensembl"/>
        </authorList>
    </citation>
    <scope>IDENTIFICATION</scope>
</reference>
<accession>A0A667WQ11</accession>
<evidence type="ECO:0000256" key="2">
    <source>
        <dbReference type="ARBA" id="ARBA00023130"/>
    </source>
</evidence>
<reference evidence="5" key="1">
    <citation type="submission" date="2019-06" db="EMBL/GenBank/DDBJ databases">
        <authorList>
            <consortium name="Wellcome Sanger Institute Data Sharing"/>
        </authorList>
    </citation>
    <scope>NUCLEOTIDE SEQUENCE [LARGE SCALE GENOMIC DNA]</scope>
</reference>
<dbReference type="InterPro" id="IPR050199">
    <property type="entry name" value="IgHV"/>
</dbReference>
<dbReference type="InterPro" id="IPR013106">
    <property type="entry name" value="Ig_V-set"/>
</dbReference>
<keyword evidence="6" id="KW-1185">Reference proteome</keyword>
<dbReference type="PROSITE" id="PS50835">
    <property type="entry name" value="IG_LIKE"/>
    <property type="match status" value="1"/>
</dbReference>
<dbReference type="Pfam" id="PF07686">
    <property type="entry name" value="V-set"/>
    <property type="match status" value="1"/>
</dbReference>
<feature type="domain" description="Ig-like" evidence="4">
    <location>
        <begin position="22"/>
        <end position="113"/>
    </location>
</feature>
<sequence length="146" mass="16183">ADFQATKSVFSLSRDHINVKCETLTQPASLTVRPGQTLTITCQVSYSVTSYSTNWIRQPAGKAMEWIGYVVGSSTGYKDSLKNKFSMSTASSSNTVTLTGQNVQPEDTAVYYCARCSVLGTTTQLSNTHQYYFKQLHVLYLPSKLR</sequence>
<evidence type="ECO:0000313" key="5">
    <source>
        <dbReference type="Ensembl" id="ENSMMDP00005007655.1"/>
    </source>
</evidence>
<evidence type="ECO:0000256" key="1">
    <source>
        <dbReference type="ARBA" id="ARBA00022859"/>
    </source>
</evidence>
<keyword evidence="2" id="KW-1064">Adaptive immunity</keyword>
<evidence type="ECO:0000256" key="3">
    <source>
        <dbReference type="ARBA" id="ARBA00043265"/>
    </source>
</evidence>